<evidence type="ECO:0008006" key="3">
    <source>
        <dbReference type="Google" id="ProtNLM"/>
    </source>
</evidence>
<evidence type="ECO:0000313" key="2">
    <source>
        <dbReference type="Proteomes" id="UP001595632"/>
    </source>
</evidence>
<keyword evidence="2" id="KW-1185">Reference proteome</keyword>
<organism evidence="1 2">
    <name type="scientific">Psychromarinibacter halotolerans</name>
    <dbReference type="NCBI Taxonomy" id="1775175"/>
    <lineage>
        <taxon>Bacteria</taxon>
        <taxon>Pseudomonadati</taxon>
        <taxon>Pseudomonadota</taxon>
        <taxon>Alphaproteobacteria</taxon>
        <taxon>Rhodobacterales</taxon>
        <taxon>Paracoccaceae</taxon>
        <taxon>Psychromarinibacter</taxon>
    </lineage>
</organism>
<dbReference type="EMBL" id="JBHRTB010000010">
    <property type="protein sequence ID" value="MFC3144654.1"/>
    <property type="molecule type" value="Genomic_DNA"/>
</dbReference>
<name>A0ABV7GWU7_9RHOB</name>
<reference evidence="2" key="1">
    <citation type="journal article" date="2019" name="Int. J. Syst. Evol. Microbiol.">
        <title>The Global Catalogue of Microorganisms (GCM) 10K type strain sequencing project: providing services to taxonomists for standard genome sequencing and annotation.</title>
        <authorList>
            <consortium name="The Broad Institute Genomics Platform"/>
            <consortium name="The Broad Institute Genome Sequencing Center for Infectious Disease"/>
            <person name="Wu L."/>
            <person name="Ma J."/>
        </authorList>
    </citation>
    <scope>NUCLEOTIDE SEQUENCE [LARGE SCALE GENOMIC DNA]</scope>
    <source>
        <strain evidence="2">KCTC 52366</strain>
    </source>
</reference>
<sequence length="166" mass="18236">MTQLPDLAADCDACAALCCVGLAFDEGDDFAIDKPAGLPCPNLKRHDCTIYDNLEGEGFRGCAVYDCEGAGQRTVEVHGGKSWQDELPLLAPMLETFRHLRLIHQLLGLLETARALPLDEEEEERHFELVEALCPEEMTPEAAEQIAGGPVPREVQAFLRSLAHHV</sequence>
<accession>A0ABV7GWU7</accession>
<proteinExistence type="predicted"/>
<protein>
    <recommendedName>
        <fullName evidence="3">Pentapeptide repeat protein</fullName>
    </recommendedName>
</protein>
<dbReference type="RefSeq" id="WP_275633647.1">
    <property type="nucleotide sequence ID" value="NZ_JARGYD010000006.1"/>
</dbReference>
<gene>
    <name evidence="1" type="ORF">ACFOGP_18165</name>
</gene>
<dbReference type="Proteomes" id="UP001595632">
    <property type="component" value="Unassembled WGS sequence"/>
</dbReference>
<evidence type="ECO:0000313" key="1">
    <source>
        <dbReference type="EMBL" id="MFC3144654.1"/>
    </source>
</evidence>
<comment type="caution">
    <text evidence="1">The sequence shown here is derived from an EMBL/GenBank/DDBJ whole genome shotgun (WGS) entry which is preliminary data.</text>
</comment>